<protein>
    <recommendedName>
        <fullName evidence="5">TonB C-terminal domain-containing protein</fullName>
    </recommendedName>
</protein>
<sequence length="198" mass="23046">MKKYCSLFLLFTLNFYFSQQTEGLRLIKEKYDLEIQKVKNIYLDEVLKVPLRKRAKITIKKDSDISSLELKREQEYQEEIKKIQSVYPISDANITSFKDSKVVYHPNYPDGMEAFKKEIIDHFNINAINGKGKLQSIVIFIIEKDGSIITAKGFGENQNFNKQAELAVLLIQKKWEPAIRNGQPERAYMSVPLTLNFD</sequence>
<reference evidence="1 4" key="2">
    <citation type="journal article" date="2019" name="Stand. Genomic Sci.">
        <title>Draft Whole-Genome Sequence of a Novel Chryseobacterium viscerum Strain Isolated from Fresh Water at Dripping Springs, New Mexico.</title>
        <authorList>
            <person name="Kyndt J.A."/>
            <person name="Moore T.C."/>
        </authorList>
    </citation>
    <scope>NUCLEOTIDE SEQUENCE [LARGE SCALE GENOMIC DNA]</scope>
    <source>
        <strain evidence="1 4">DPS</strain>
    </source>
</reference>
<gene>
    <name evidence="2" type="ORF">C1634_001790</name>
    <name evidence="1" type="ORF">F8D52_04955</name>
</gene>
<evidence type="ECO:0000313" key="3">
    <source>
        <dbReference type="Proteomes" id="UP000236413"/>
    </source>
</evidence>
<keyword evidence="4" id="KW-1185">Reference proteome</keyword>
<dbReference type="Proteomes" id="UP000326384">
    <property type="component" value="Unassembled WGS sequence"/>
</dbReference>
<dbReference type="EMBL" id="VTPV01000002">
    <property type="protein sequence ID" value="KAB1231988.1"/>
    <property type="molecule type" value="Genomic_DNA"/>
</dbReference>
<evidence type="ECO:0000313" key="1">
    <source>
        <dbReference type="EMBL" id="KAB1231988.1"/>
    </source>
</evidence>
<proteinExistence type="predicted"/>
<accession>A0A316X2J2</accession>
<dbReference type="Proteomes" id="UP000236413">
    <property type="component" value="Unassembled WGS sequence"/>
</dbReference>
<dbReference type="AlphaFoldDB" id="A0A316X2J2"/>
<evidence type="ECO:0008006" key="5">
    <source>
        <dbReference type="Google" id="ProtNLM"/>
    </source>
</evidence>
<comment type="caution">
    <text evidence="2">The sequence shown here is derived from an EMBL/GenBank/DDBJ whole genome shotgun (WGS) entry which is preliminary data.</text>
</comment>
<evidence type="ECO:0000313" key="2">
    <source>
        <dbReference type="EMBL" id="PWN65498.1"/>
    </source>
</evidence>
<dbReference type="EMBL" id="PPEG02000001">
    <property type="protein sequence ID" value="PWN65498.1"/>
    <property type="molecule type" value="Genomic_DNA"/>
</dbReference>
<evidence type="ECO:0000313" key="4">
    <source>
        <dbReference type="Proteomes" id="UP000326384"/>
    </source>
</evidence>
<organism evidence="2 3">
    <name type="scientific">Chryseobacterium viscerum</name>
    <dbReference type="NCBI Taxonomy" id="1037377"/>
    <lineage>
        <taxon>Bacteria</taxon>
        <taxon>Pseudomonadati</taxon>
        <taxon>Bacteroidota</taxon>
        <taxon>Flavobacteriia</taxon>
        <taxon>Flavobacteriales</taxon>
        <taxon>Weeksellaceae</taxon>
        <taxon>Chryseobacterium group</taxon>
        <taxon>Chryseobacterium</taxon>
    </lineage>
</organism>
<dbReference type="RefSeq" id="WP_103231762.1">
    <property type="nucleotide sequence ID" value="NZ_PPEG02000001.1"/>
</dbReference>
<reference evidence="2 3" key="1">
    <citation type="submission" date="2018-04" db="EMBL/GenBank/DDBJ databases">
        <title>Chryseobacterium oncorhynchi 701B-08T from rainbow trout, and Chryseobacterium viscerum 687B-08T from diseased fish.</title>
        <authorList>
            <person name="Jeong J.-J."/>
            <person name="Lee Y.J."/>
            <person name="Pathiraja D."/>
            <person name="Park B."/>
            <person name="Choi I.-G."/>
            <person name="Kim K.D."/>
        </authorList>
    </citation>
    <scope>NUCLEOTIDE SEQUENCE [LARGE SCALE GENOMIC DNA]</scope>
    <source>
        <strain evidence="2 3">687B-08</strain>
    </source>
</reference>
<name>A0A316X2J2_9FLAO</name>